<evidence type="ECO:0000313" key="4">
    <source>
        <dbReference type="Proteomes" id="UP000581087"/>
    </source>
</evidence>
<dbReference type="AlphaFoldDB" id="A0A4Q2M5N6"/>
<evidence type="ECO:0000313" key="3">
    <source>
        <dbReference type="Proteomes" id="UP000292686"/>
    </source>
</evidence>
<dbReference type="NCBIfam" id="TIGR03543">
    <property type="entry name" value="divI1A_rptt_fam"/>
    <property type="match status" value="1"/>
</dbReference>
<sequence>MTTTFPHARSKRPGYNVKQVEEFLVKARAAYDRAEGSEPVTADIIRHTAFSMQKGGYSTAHVDAALERLEDAFAAREREEAFAARGNDAWLAEARETAQVITNRLGRPEGERFSRVNKLTQGYSVRDVDRFTEKLLRYFRDGWPIETDDVRTVVFRPQRGGYQESQVDVVLDAVVDVMLAVR</sequence>
<dbReference type="Proteomes" id="UP000581087">
    <property type="component" value="Unassembled WGS sequence"/>
</dbReference>
<dbReference type="OrthoDB" id="3480096at2"/>
<protein>
    <submittedName>
        <fullName evidence="2">DivIVA domain-containing protein</fullName>
    </submittedName>
</protein>
<keyword evidence="3" id="KW-1185">Reference proteome</keyword>
<gene>
    <name evidence="1" type="ORF">BJ972_001066</name>
    <name evidence="2" type="ORF">ESP50_04670</name>
</gene>
<dbReference type="InterPro" id="IPR019932">
    <property type="entry name" value="CHP03543"/>
</dbReference>
<organism evidence="2 3">
    <name type="scientific">Agromyces atrinae</name>
    <dbReference type="NCBI Taxonomy" id="592376"/>
    <lineage>
        <taxon>Bacteria</taxon>
        <taxon>Bacillati</taxon>
        <taxon>Actinomycetota</taxon>
        <taxon>Actinomycetes</taxon>
        <taxon>Micrococcales</taxon>
        <taxon>Microbacteriaceae</taxon>
        <taxon>Agromyces</taxon>
    </lineage>
</organism>
<dbReference type="InterPro" id="IPR019933">
    <property type="entry name" value="DivIVA_domain"/>
</dbReference>
<reference evidence="2 3" key="1">
    <citation type="submission" date="2019-01" db="EMBL/GenBank/DDBJ databases">
        <title>Agromyces.</title>
        <authorList>
            <person name="Li J."/>
        </authorList>
    </citation>
    <scope>NUCLEOTIDE SEQUENCE [LARGE SCALE GENOMIC DNA]</scope>
    <source>
        <strain evidence="2 3">DSM 23870</strain>
    </source>
</reference>
<evidence type="ECO:0000313" key="2">
    <source>
        <dbReference type="EMBL" id="RXZ87218.1"/>
    </source>
</evidence>
<accession>A0A4Q2M5N6</accession>
<dbReference type="Proteomes" id="UP000292686">
    <property type="component" value="Unassembled WGS sequence"/>
</dbReference>
<dbReference type="EMBL" id="SDPM01000002">
    <property type="protein sequence ID" value="RXZ87218.1"/>
    <property type="molecule type" value="Genomic_DNA"/>
</dbReference>
<evidence type="ECO:0000313" key="1">
    <source>
        <dbReference type="EMBL" id="NYD66547.1"/>
    </source>
</evidence>
<dbReference type="RefSeq" id="WP_129172793.1">
    <property type="nucleotide sequence ID" value="NZ_JACCBI010000001.1"/>
</dbReference>
<name>A0A4Q2M5N6_9MICO</name>
<dbReference type="EMBL" id="JACCBI010000001">
    <property type="protein sequence ID" value="NYD66547.1"/>
    <property type="molecule type" value="Genomic_DNA"/>
</dbReference>
<comment type="caution">
    <text evidence="2">The sequence shown here is derived from an EMBL/GenBank/DDBJ whole genome shotgun (WGS) entry which is preliminary data.</text>
</comment>
<dbReference type="NCBIfam" id="TIGR03544">
    <property type="entry name" value="DivI1A_domain"/>
    <property type="match status" value="2"/>
</dbReference>
<reference evidence="1 4" key="2">
    <citation type="submission" date="2020-07" db="EMBL/GenBank/DDBJ databases">
        <title>Sequencing the genomes of 1000 actinobacteria strains.</title>
        <authorList>
            <person name="Klenk H.-P."/>
        </authorList>
    </citation>
    <scope>NUCLEOTIDE SEQUENCE [LARGE SCALE GENOMIC DNA]</scope>
    <source>
        <strain evidence="1 4">DSM 23870</strain>
    </source>
</reference>
<proteinExistence type="predicted"/>